<keyword evidence="6" id="KW-1185">Reference proteome</keyword>
<evidence type="ECO:0000313" key="6">
    <source>
        <dbReference type="Proteomes" id="UP000603141"/>
    </source>
</evidence>
<gene>
    <name evidence="5" type="ORF">JIN85_15515</name>
</gene>
<dbReference type="PROSITE" id="PS00523">
    <property type="entry name" value="SULFATASE_1"/>
    <property type="match status" value="1"/>
</dbReference>
<dbReference type="Gene3D" id="3.40.720.10">
    <property type="entry name" value="Alkaline Phosphatase, subunit A"/>
    <property type="match status" value="1"/>
</dbReference>
<dbReference type="PANTHER" id="PTHR43751">
    <property type="entry name" value="SULFATASE"/>
    <property type="match status" value="1"/>
</dbReference>
<evidence type="ECO:0000256" key="3">
    <source>
        <dbReference type="SAM" id="SignalP"/>
    </source>
</evidence>
<accession>A0A934S665</accession>
<feature type="chain" id="PRO_5037657675" evidence="3">
    <location>
        <begin position="30"/>
        <end position="461"/>
    </location>
</feature>
<proteinExistence type="inferred from homology"/>
<keyword evidence="2" id="KW-0378">Hydrolase</keyword>
<dbReference type="AlphaFoldDB" id="A0A934S665"/>
<feature type="domain" description="Sulfatase N-terminal" evidence="4">
    <location>
        <begin position="35"/>
        <end position="303"/>
    </location>
</feature>
<comment type="caution">
    <text evidence="5">The sequence shown here is derived from an EMBL/GenBank/DDBJ whole genome shotgun (WGS) entry which is preliminary data.</text>
</comment>
<name>A0A934S665_9BACT</name>
<organism evidence="5 6">
    <name type="scientific">Luteolibacter pohnpeiensis</name>
    <dbReference type="NCBI Taxonomy" id="454153"/>
    <lineage>
        <taxon>Bacteria</taxon>
        <taxon>Pseudomonadati</taxon>
        <taxon>Verrucomicrobiota</taxon>
        <taxon>Verrucomicrobiia</taxon>
        <taxon>Verrucomicrobiales</taxon>
        <taxon>Verrucomicrobiaceae</taxon>
        <taxon>Luteolibacter</taxon>
    </lineage>
</organism>
<evidence type="ECO:0000256" key="2">
    <source>
        <dbReference type="ARBA" id="ARBA00022801"/>
    </source>
</evidence>
<evidence type="ECO:0000313" key="5">
    <source>
        <dbReference type="EMBL" id="MBK1883825.1"/>
    </source>
</evidence>
<dbReference type="GO" id="GO:0016787">
    <property type="term" value="F:hydrolase activity"/>
    <property type="evidence" value="ECO:0007669"/>
    <property type="project" value="UniProtKB-KW"/>
</dbReference>
<sequence>MRPLNFGILRKSAVNLCILALVGNSFLHAEATKLPNMVIFISDDHTLTDSSVYGSKDLATPNMARVAAAGMTFEDAFAASPSCAPSRAAILTGLMPAKNGAEPNHAAPRPEIKKLPAYLQELGYEVVAFGKVGHYVQTKDYGFDLSEHNKFHEDIAIPAALDWLRDRKSDKPLCLFVGTNWPHVPWPQKHEDYNPAEITIPANHVDTPVTRNARASYYAAVKRMDDELGEVYDLAQEKFGEDLFFMQFSDQGAQWPFGKWCLYDNGLRTPLLAVWPGHVKPASHSDAMVSLIDVLPTLVDVAGGTPPKDIDGESFADVLEGKTTTHRDKIYATHSGDGDFNVYPSRCVRDARWKYILNLHPEFEFNSHVTLKDKLGIPYWNSWVKKAKTNADAAMKVKRYQQRPKEELYDLATDPLEQHNLADNPDCADRLEAMRADLKSWMEQQGDKQTVYGHPKLLSQD</sequence>
<keyword evidence="3" id="KW-0732">Signal</keyword>
<dbReference type="Proteomes" id="UP000603141">
    <property type="component" value="Unassembled WGS sequence"/>
</dbReference>
<dbReference type="CDD" id="cd16027">
    <property type="entry name" value="SGSH"/>
    <property type="match status" value="1"/>
</dbReference>
<dbReference type="Pfam" id="PF00884">
    <property type="entry name" value="Sulfatase"/>
    <property type="match status" value="1"/>
</dbReference>
<evidence type="ECO:0000256" key="1">
    <source>
        <dbReference type="ARBA" id="ARBA00008779"/>
    </source>
</evidence>
<dbReference type="EMBL" id="JAENIJ010000028">
    <property type="protein sequence ID" value="MBK1883825.1"/>
    <property type="molecule type" value="Genomic_DNA"/>
</dbReference>
<dbReference type="InterPro" id="IPR000917">
    <property type="entry name" value="Sulfatase_N"/>
</dbReference>
<feature type="signal peptide" evidence="3">
    <location>
        <begin position="1"/>
        <end position="29"/>
    </location>
</feature>
<protein>
    <submittedName>
        <fullName evidence="5">Sulfatase</fullName>
    </submittedName>
</protein>
<comment type="similarity">
    <text evidence="1">Belongs to the sulfatase family.</text>
</comment>
<dbReference type="InterPro" id="IPR052701">
    <property type="entry name" value="GAG_Ulvan_Degrading_Sulfatases"/>
</dbReference>
<dbReference type="SUPFAM" id="SSF53649">
    <property type="entry name" value="Alkaline phosphatase-like"/>
    <property type="match status" value="1"/>
</dbReference>
<dbReference type="PANTHER" id="PTHR43751:SF1">
    <property type="entry name" value="SULFATASE ATSG-RELATED"/>
    <property type="match status" value="1"/>
</dbReference>
<dbReference type="InterPro" id="IPR017850">
    <property type="entry name" value="Alkaline_phosphatase_core_sf"/>
</dbReference>
<reference evidence="5" key="1">
    <citation type="submission" date="2021-01" db="EMBL/GenBank/DDBJ databases">
        <title>Modified the classification status of verrucomicrobia.</title>
        <authorList>
            <person name="Feng X."/>
        </authorList>
    </citation>
    <scope>NUCLEOTIDE SEQUENCE</scope>
    <source>
        <strain evidence="5">KCTC 22041</strain>
    </source>
</reference>
<dbReference type="InterPro" id="IPR024607">
    <property type="entry name" value="Sulfatase_CS"/>
</dbReference>
<evidence type="ECO:0000259" key="4">
    <source>
        <dbReference type="Pfam" id="PF00884"/>
    </source>
</evidence>
<dbReference type="RefSeq" id="WP_200272372.1">
    <property type="nucleotide sequence ID" value="NZ_JAENIJ010000028.1"/>
</dbReference>